<evidence type="ECO:0000313" key="7">
    <source>
        <dbReference type="EMBL" id="KAG2483450.1"/>
    </source>
</evidence>
<feature type="compositionally biased region" description="Gly residues" evidence="6">
    <location>
        <begin position="87"/>
        <end position="112"/>
    </location>
</feature>
<dbReference type="InterPro" id="IPR032675">
    <property type="entry name" value="LRR_dom_sf"/>
</dbReference>
<evidence type="ECO:0000256" key="6">
    <source>
        <dbReference type="SAM" id="MobiDB-lite"/>
    </source>
</evidence>
<dbReference type="PANTHER" id="PTHR46545">
    <property type="entry name" value="LEUCINE-RICH REPEAT-CONTAINING PROTEIN 51"/>
    <property type="match status" value="1"/>
</dbReference>
<dbReference type="SUPFAM" id="SSF52058">
    <property type="entry name" value="L domain-like"/>
    <property type="match status" value="1"/>
</dbReference>
<dbReference type="OrthoDB" id="676979at2759"/>
<evidence type="ECO:0000256" key="2">
    <source>
        <dbReference type="ARBA" id="ARBA00014223"/>
    </source>
</evidence>
<name>A0A835XHH7_9CHLO</name>
<evidence type="ECO:0000256" key="4">
    <source>
        <dbReference type="ARBA" id="ARBA00022614"/>
    </source>
</evidence>
<gene>
    <name evidence="7" type="ORF">HYH03_017704</name>
</gene>
<keyword evidence="8" id="KW-1185">Reference proteome</keyword>
<dbReference type="GO" id="GO:0005930">
    <property type="term" value="C:axoneme"/>
    <property type="evidence" value="ECO:0007669"/>
    <property type="project" value="UniProtKB-SubCell"/>
</dbReference>
<dbReference type="PROSITE" id="PS51450">
    <property type="entry name" value="LRR"/>
    <property type="match status" value="1"/>
</dbReference>
<evidence type="ECO:0000313" key="8">
    <source>
        <dbReference type="Proteomes" id="UP000612055"/>
    </source>
</evidence>
<dbReference type="Gene3D" id="3.80.10.10">
    <property type="entry name" value="Ribonuclease Inhibitor"/>
    <property type="match status" value="1"/>
</dbReference>
<proteinExistence type="predicted"/>
<evidence type="ECO:0000256" key="3">
    <source>
        <dbReference type="ARBA" id="ARBA00022490"/>
    </source>
</evidence>
<evidence type="ECO:0000256" key="5">
    <source>
        <dbReference type="ARBA" id="ARBA00022737"/>
    </source>
</evidence>
<dbReference type="InterPro" id="IPR001611">
    <property type="entry name" value="Leu-rich_rpt"/>
</dbReference>
<organism evidence="7 8">
    <name type="scientific">Edaphochlamys debaryana</name>
    <dbReference type="NCBI Taxonomy" id="47281"/>
    <lineage>
        <taxon>Eukaryota</taxon>
        <taxon>Viridiplantae</taxon>
        <taxon>Chlorophyta</taxon>
        <taxon>core chlorophytes</taxon>
        <taxon>Chlorophyceae</taxon>
        <taxon>CS clade</taxon>
        <taxon>Chlamydomonadales</taxon>
        <taxon>Chlamydomonadales incertae sedis</taxon>
        <taxon>Edaphochlamys</taxon>
    </lineage>
</organism>
<comment type="subcellular location">
    <subcellularLocation>
        <location evidence="1">Cytoplasm</location>
        <location evidence="1">Cytoskeleton</location>
        <location evidence="1">Cilium axoneme</location>
    </subcellularLocation>
</comment>
<dbReference type="Pfam" id="PF14580">
    <property type="entry name" value="LRR_9"/>
    <property type="match status" value="1"/>
</dbReference>
<keyword evidence="3" id="KW-0963">Cytoplasm</keyword>
<dbReference type="Proteomes" id="UP000612055">
    <property type="component" value="Unassembled WGS sequence"/>
</dbReference>
<feature type="region of interest" description="Disordered" evidence="6">
    <location>
        <begin position="34"/>
        <end position="117"/>
    </location>
</feature>
<evidence type="ECO:0000256" key="1">
    <source>
        <dbReference type="ARBA" id="ARBA00004430"/>
    </source>
</evidence>
<reference evidence="7" key="1">
    <citation type="journal article" date="2020" name="bioRxiv">
        <title>Comparative genomics of Chlamydomonas.</title>
        <authorList>
            <person name="Craig R.J."/>
            <person name="Hasan A.R."/>
            <person name="Ness R.W."/>
            <person name="Keightley P.D."/>
        </authorList>
    </citation>
    <scope>NUCLEOTIDE SEQUENCE</scope>
    <source>
        <strain evidence="7">CCAP 11/70</strain>
    </source>
</reference>
<keyword evidence="4" id="KW-0433">Leucine-rich repeat</keyword>
<comment type="caution">
    <text evidence="7">The sequence shown here is derived from an EMBL/GenBank/DDBJ whole genome shotgun (WGS) entry which is preliminary data.</text>
</comment>
<keyword evidence="5" id="KW-0677">Repeat</keyword>
<sequence length="255" mass="27485">MANTAEQKQLAAGPPVDYSFKDLKTVIDLVSVEPFSGTARRPALPPDQNPLDYLEHLAAQEQDAQDQDRDLDPLGRAPSHNPLGSPQGAGPGSGPGRSPGAGGPGSPGGGSPGKALGAKLNSNSLRLCNNHLLSLVGLGRVMRHVLDDPRQLVWLDVSSNQLAGIEDAVLEFPSLQVLYYHGNQISNINDVLKLQGLPRLTKLTLHGNPIAETKNYKSWVVAHLPGLRNMDFGPITRVERDKIDTWFRGTKKRGH</sequence>
<accession>A0A835XHH7</accession>
<dbReference type="AlphaFoldDB" id="A0A835XHH7"/>
<protein>
    <recommendedName>
        <fullName evidence="2">Leucine-rich repeat-containing protein 51</fullName>
    </recommendedName>
</protein>
<dbReference type="EMBL" id="JAEHOE010000176">
    <property type="protein sequence ID" value="KAG2483450.1"/>
    <property type="molecule type" value="Genomic_DNA"/>
</dbReference>
<dbReference type="PANTHER" id="PTHR46545:SF1">
    <property type="entry name" value="LEUCINE-RICH REPEAT-CONTAINING PROTEIN 51"/>
    <property type="match status" value="1"/>
</dbReference>